<dbReference type="Gene3D" id="3.40.50.300">
    <property type="entry name" value="P-loop containing nucleotide triphosphate hydrolases"/>
    <property type="match status" value="1"/>
</dbReference>
<dbReference type="Gene3D" id="3.30.40.100">
    <property type="match status" value="1"/>
</dbReference>
<dbReference type="InterPro" id="IPR027417">
    <property type="entry name" value="P-loop_NTPase"/>
</dbReference>
<dbReference type="GO" id="GO:0005524">
    <property type="term" value="F:ATP binding"/>
    <property type="evidence" value="ECO:0007669"/>
    <property type="project" value="UniProtKB-KW"/>
</dbReference>
<dbReference type="InterPro" id="IPR014001">
    <property type="entry name" value="Helicase_ATP-bd"/>
</dbReference>
<evidence type="ECO:0000313" key="12">
    <source>
        <dbReference type="EMBL" id="KAK9807648.1"/>
    </source>
</evidence>
<gene>
    <name evidence="12" type="ORF">WJX72_005276</name>
</gene>
<feature type="domain" description="CW-type" evidence="9">
    <location>
        <begin position="341"/>
        <end position="392"/>
    </location>
</feature>
<dbReference type="SUPFAM" id="SSF52540">
    <property type="entry name" value="P-loop containing nucleoside triphosphate hydrolases"/>
    <property type="match status" value="2"/>
</dbReference>
<keyword evidence="4" id="KW-0378">Hydrolase</keyword>
<dbReference type="Pfam" id="PF07496">
    <property type="entry name" value="zf-CW"/>
    <property type="match status" value="1"/>
</dbReference>
<dbReference type="Pfam" id="PF00271">
    <property type="entry name" value="Helicase_C"/>
    <property type="match status" value="1"/>
</dbReference>
<evidence type="ECO:0000259" key="8">
    <source>
        <dbReference type="PROSITE" id="PS50181"/>
    </source>
</evidence>
<keyword evidence="2" id="KW-0547">Nucleotide-binding</keyword>
<dbReference type="InterPro" id="IPR038718">
    <property type="entry name" value="SNF2-like_sf"/>
</dbReference>
<dbReference type="Proteomes" id="UP001489004">
    <property type="component" value="Unassembled WGS sequence"/>
</dbReference>
<keyword evidence="13" id="KW-1185">Reference proteome</keyword>
<dbReference type="GO" id="GO:0016787">
    <property type="term" value="F:hydrolase activity"/>
    <property type="evidence" value="ECO:0007669"/>
    <property type="project" value="UniProtKB-KW"/>
</dbReference>
<evidence type="ECO:0008006" key="14">
    <source>
        <dbReference type="Google" id="ProtNLM"/>
    </source>
</evidence>
<dbReference type="SMART" id="SM00490">
    <property type="entry name" value="HELICc"/>
    <property type="match status" value="1"/>
</dbReference>
<dbReference type="GO" id="GO:0008094">
    <property type="term" value="F:ATP-dependent activity, acting on DNA"/>
    <property type="evidence" value="ECO:0007669"/>
    <property type="project" value="TreeGrafter"/>
</dbReference>
<feature type="compositionally biased region" description="Low complexity" evidence="7">
    <location>
        <begin position="1173"/>
        <end position="1185"/>
    </location>
</feature>
<dbReference type="PANTHER" id="PTHR45626:SF14">
    <property type="entry name" value="ATP-DEPENDENT DNA HELICASE (EUROFUNG)"/>
    <property type="match status" value="1"/>
</dbReference>
<evidence type="ECO:0000259" key="9">
    <source>
        <dbReference type="PROSITE" id="PS51050"/>
    </source>
</evidence>
<dbReference type="GO" id="GO:0005634">
    <property type="term" value="C:nucleus"/>
    <property type="evidence" value="ECO:0007669"/>
    <property type="project" value="TreeGrafter"/>
</dbReference>
<name>A0AAW1PCM6_9CHLO</name>
<dbReference type="CDD" id="cd18793">
    <property type="entry name" value="SF2_C_SNF"/>
    <property type="match status" value="1"/>
</dbReference>
<feature type="domain" description="Helicase ATP-binding" evidence="10">
    <location>
        <begin position="532"/>
        <end position="671"/>
    </location>
</feature>
<evidence type="ECO:0000256" key="6">
    <source>
        <dbReference type="ARBA" id="ARBA00022840"/>
    </source>
</evidence>
<dbReference type="GO" id="GO:0006281">
    <property type="term" value="P:DNA repair"/>
    <property type="evidence" value="ECO:0007669"/>
    <property type="project" value="TreeGrafter"/>
</dbReference>
<dbReference type="GO" id="GO:0008270">
    <property type="term" value="F:zinc ion binding"/>
    <property type="evidence" value="ECO:0007669"/>
    <property type="project" value="UniProtKB-KW"/>
</dbReference>
<accession>A0AAW1PCM6</accession>
<proteinExistence type="predicted"/>
<dbReference type="SUPFAM" id="SSF81383">
    <property type="entry name" value="F-box domain"/>
    <property type="match status" value="1"/>
</dbReference>
<keyword evidence="1" id="KW-0479">Metal-binding</keyword>
<evidence type="ECO:0000313" key="13">
    <source>
        <dbReference type="Proteomes" id="UP001489004"/>
    </source>
</evidence>
<dbReference type="PROSITE" id="PS51194">
    <property type="entry name" value="HELICASE_CTER"/>
    <property type="match status" value="1"/>
</dbReference>
<dbReference type="InterPro" id="IPR049730">
    <property type="entry name" value="SNF2/RAD54-like_C"/>
</dbReference>
<feature type="region of interest" description="Disordered" evidence="7">
    <location>
        <begin position="1168"/>
        <end position="1197"/>
    </location>
</feature>
<evidence type="ECO:0000256" key="1">
    <source>
        <dbReference type="ARBA" id="ARBA00022723"/>
    </source>
</evidence>
<evidence type="ECO:0000259" key="11">
    <source>
        <dbReference type="PROSITE" id="PS51194"/>
    </source>
</evidence>
<dbReference type="InterPro" id="IPR001810">
    <property type="entry name" value="F-box_dom"/>
</dbReference>
<dbReference type="Gene3D" id="3.40.50.10810">
    <property type="entry name" value="Tandem AAA-ATPase domain"/>
    <property type="match status" value="1"/>
</dbReference>
<dbReference type="PANTHER" id="PTHR45626">
    <property type="entry name" value="TRANSCRIPTION TERMINATION FACTOR 2-RELATED"/>
    <property type="match status" value="1"/>
</dbReference>
<dbReference type="PROSITE" id="PS51050">
    <property type="entry name" value="ZF_CW"/>
    <property type="match status" value="1"/>
</dbReference>
<evidence type="ECO:0000259" key="10">
    <source>
        <dbReference type="PROSITE" id="PS51192"/>
    </source>
</evidence>
<dbReference type="CDD" id="cd18008">
    <property type="entry name" value="DEXDc_SHPRH-like"/>
    <property type="match status" value="1"/>
</dbReference>
<comment type="caution">
    <text evidence="12">The sequence shown here is derived from an EMBL/GenBank/DDBJ whole genome shotgun (WGS) entry which is preliminary data.</text>
</comment>
<feature type="region of interest" description="Disordered" evidence="7">
    <location>
        <begin position="1104"/>
        <end position="1129"/>
    </location>
</feature>
<keyword evidence="6" id="KW-0067">ATP-binding</keyword>
<keyword evidence="3" id="KW-0863">Zinc-finger</keyword>
<evidence type="ECO:0000256" key="2">
    <source>
        <dbReference type="ARBA" id="ARBA00022741"/>
    </source>
</evidence>
<keyword evidence="5" id="KW-0862">Zinc</keyword>
<feature type="domain" description="F-box" evidence="8">
    <location>
        <begin position="176"/>
        <end position="228"/>
    </location>
</feature>
<evidence type="ECO:0000256" key="3">
    <source>
        <dbReference type="ARBA" id="ARBA00022771"/>
    </source>
</evidence>
<dbReference type="PROSITE" id="PS51192">
    <property type="entry name" value="HELICASE_ATP_BIND_1"/>
    <property type="match status" value="1"/>
</dbReference>
<dbReference type="AlphaFoldDB" id="A0AAW1PCM6"/>
<organism evidence="12 13">
    <name type="scientific">[Myrmecia] bisecta</name>
    <dbReference type="NCBI Taxonomy" id="41462"/>
    <lineage>
        <taxon>Eukaryota</taxon>
        <taxon>Viridiplantae</taxon>
        <taxon>Chlorophyta</taxon>
        <taxon>core chlorophytes</taxon>
        <taxon>Trebouxiophyceae</taxon>
        <taxon>Trebouxiales</taxon>
        <taxon>Trebouxiaceae</taxon>
        <taxon>Myrmecia</taxon>
    </lineage>
</organism>
<dbReference type="InterPro" id="IPR050628">
    <property type="entry name" value="SNF2_RAD54_helicase_TF"/>
</dbReference>
<dbReference type="PROSITE" id="PS50181">
    <property type="entry name" value="FBOX"/>
    <property type="match status" value="1"/>
</dbReference>
<dbReference type="InterPro" id="IPR000330">
    <property type="entry name" value="SNF2_N"/>
</dbReference>
<evidence type="ECO:0000256" key="5">
    <source>
        <dbReference type="ARBA" id="ARBA00022833"/>
    </source>
</evidence>
<dbReference type="InterPro" id="IPR036047">
    <property type="entry name" value="F-box-like_dom_sf"/>
</dbReference>
<protein>
    <recommendedName>
        <fullName evidence="14">F-box protein</fullName>
    </recommendedName>
</protein>
<dbReference type="InterPro" id="IPR011124">
    <property type="entry name" value="Znf_CW"/>
</dbReference>
<sequence length="1197" mass="130442">MIELVACATTGSLSVSDDLRLVFQNKRSVLRRDDGVLLHDSPEAFADSRGLTLLQAVGRLVQREGLAAVAKVLDIRQQLAFVKLQLFFPLRLWCGLLVWRPSSAAVLVGTHLHPCDEPLPAVVNPDGYLPSQEGSGAGDRQDAFSLMSCFKELPSCHADPDLPQPPAGDAGLEPAGVGLADLPAEILAVIVARLDAASLARLSASARYFRALAREAVPGLGLSLFPHQRAAVRWMLAREGVQGPAPDLCWRQLQTAEGLPFYLNAATGEFTIDPPSAPRDSKAGLVCDEPGLGKTISCLALILKTIGTSCAPPSGAAMSTVSWQGRKADAAVSAAAVPLSPPHQHLWVQCDLCNKWRVLPNGVVVEEGAMWLCQMHPDPQCNSCDVADKWQQPERPLLQMSGFASSPDQLGAADNVKHFKKLLTGFPEAAKDPYSVAWWLTRHSPEALRLPPGVQVPKERRSPPNWEALLAELGLEVAGGAARGRSKSGASGASAWRQPWYLEGLLMDLPALREALAAGPEMVERRIYLSSATLLVLPSQLIPHWLHQIHRHTQPGSLRVAVLCDRSAAGRGASDLAAHEYAWDYDLVITTFQRLSSDWTADSKHDSPLMQVHWLRIVLDEGHTLGANLAMTNRLQMACALRAERRWVLTGTPTPSTPTSHVAHLQPLLAFLHLDPFGTNRKAWEEAIQRPFEARQWSGRERLLRLLNTIMIRAVKADLVTIPPRFQKVTYLDFAPDHARSYNELVEVVERNLLLADWHDDDHVESLLNMRNAKWAKQMLHNVKMSCCLAGTCNLVAQEADLQETIDLLAARLGLPKAAVHGPPWVEEAHPLAGVEAQLRAGGLCQLCSAPSRLLIVTPCAHLLCVDCTIQTRLCCPLPSCQQAYRMQAVNEPERLATNPRPKWPVPFELIEWQPAYTQQGALGLSGGEWSANWQITKSTKCVHLLRRLYEIGAALTPAQLALQAQQAMSSEDVRLSKAIVFSQFWQHIQLIGAHLRQHGVRVAVLKKDLSAKDKALAVNTFQADSGCGVLLMDEVGSVGLDLSFASNVFLMEPLENGSLQEQVVARAHRMGATRPIHVETLVMKGTAEEDIVRLRDQRVQPAEELRPVSCPAGAGGGGGRQREGCEADRRGQRNHILLALRRVAVSGLAEFHDLPTEAAVPIRLTSPSTTQPAAVPADVPASAARDLSGWSTPNGA</sequence>
<reference evidence="12 13" key="1">
    <citation type="journal article" date="2024" name="Nat. Commun.">
        <title>Phylogenomics reveals the evolutionary origins of lichenization in chlorophyte algae.</title>
        <authorList>
            <person name="Puginier C."/>
            <person name="Libourel C."/>
            <person name="Otte J."/>
            <person name="Skaloud P."/>
            <person name="Haon M."/>
            <person name="Grisel S."/>
            <person name="Petersen M."/>
            <person name="Berrin J.G."/>
            <person name="Delaux P.M."/>
            <person name="Dal Grande F."/>
            <person name="Keller J."/>
        </authorList>
    </citation>
    <scope>NUCLEOTIDE SEQUENCE [LARGE SCALE GENOMIC DNA]</scope>
    <source>
        <strain evidence="12 13">SAG 2043</strain>
    </source>
</reference>
<evidence type="ECO:0000256" key="4">
    <source>
        <dbReference type="ARBA" id="ARBA00022801"/>
    </source>
</evidence>
<feature type="domain" description="Helicase C-terminal" evidence="11">
    <location>
        <begin position="964"/>
        <end position="1107"/>
    </location>
</feature>
<evidence type="ECO:0000256" key="7">
    <source>
        <dbReference type="SAM" id="MobiDB-lite"/>
    </source>
</evidence>
<dbReference type="EMBL" id="JALJOR010000012">
    <property type="protein sequence ID" value="KAK9807648.1"/>
    <property type="molecule type" value="Genomic_DNA"/>
</dbReference>
<dbReference type="InterPro" id="IPR001650">
    <property type="entry name" value="Helicase_C-like"/>
</dbReference>
<dbReference type="Pfam" id="PF00176">
    <property type="entry name" value="SNF2-rel_dom"/>
    <property type="match status" value="1"/>
</dbReference>
<dbReference type="SMART" id="SM00487">
    <property type="entry name" value="DEXDc"/>
    <property type="match status" value="1"/>
</dbReference>